<dbReference type="SUPFAM" id="SSF54928">
    <property type="entry name" value="RNA-binding domain, RBD"/>
    <property type="match status" value="1"/>
</dbReference>
<evidence type="ECO:0000313" key="4">
    <source>
        <dbReference type="Proteomes" id="UP000325313"/>
    </source>
</evidence>
<dbReference type="InterPro" id="IPR012677">
    <property type="entry name" value="Nucleotide-bd_a/b_plait_sf"/>
</dbReference>
<dbReference type="CDD" id="cd00590">
    <property type="entry name" value="RRM_SF"/>
    <property type="match status" value="1"/>
</dbReference>
<evidence type="ECO:0000259" key="2">
    <source>
        <dbReference type="PROSITE" id="PS50102"/>
    </source>
</evidence>
<comment type="caution">
    <text evidence="3">The sequence shown here is derived from an EMBL/GenBank/DDBJ whole genome shotgun (WGS) entry which is preliminary data.</text>
</comment>
<protein>
    <recommendedName>
        <fullName evidence="2">RRM domain-containing protein</fullName>
    </recommendedName>
</protein>
<dbReference type="AlphaFoldDB" id="A0A5B0NDW9"/>
<proteinExistence type="predicted"/>
<evidence type="ECO:0000256" key="1">
    <source>
        <dbReference type="PROSITE-ProRule" id="PRU00176"/>
    </source>
</evidence>
<dbReference type="SMART" id="SM00360">
    <property type="entry name" value="RRM"/>
    <property type="match status" value="1"/>
</dbReference>
<dbReference type="PROSITE" id="PS50102">
    <property type="entry name" value="RRM"/>
    <property type="match status" value="1"/>
</dbReference>
<gene>
    <name evidence="3" type="ORF">PGTUg99_005443</name>
</gene>
<accession>A0A5B0NDW9</accession>
<dbReference type="Proteomes" id="UP000325313">
    <property type="component" value="Unassembled WGS sequence"/>
</dbReference>
<dbReference type="EMBL" id="VDEP01000412">
    <property type="protein sequence ID" value="KAA1086210.1"/>
    <property type="molecule type" value="Genomic_DNA"/>
</dbReference>
<organism evidence="3 4">
    <name type="scientific">Puccinia graminis f. sp. tritici</name>
    <dbReference type="NCBI Taxonomy" id="56615"/>
    <lineage>
        <taxon>Eukaryota</taxon>
        <taxon>Fungi</taxon>
        <taxon>Dikarya</taxon>
        <taxon>Basidiomycota</taxon>
        <taxon>Pucciniomycotina</taxon>
        <taxon>Pucciniomycetes</taxon>
        <taxon>Pucciniales</taxon>
        <taxon>Pucciniaceae</taxon>
        <taxon>Puccinia</taxon>
    </lineage>
</organism>
<dbReference type="Pfam" id="PF00076">
    <property type="entry name" value="RRM_1"/>
    <property type="match status" value="1"/>
</dbReference>
<keyword evidence="1" id="KW-0694">RNA-binding</keyword>
<evidence type="ECO:0000313" key="3">
    <source>
        <dbReference type="EMBL" id="KAA1086210.1"/>
    </source>
</evidence>
<name>A0A5B0NDW9_PUCGR</name>
<sequence length="111" mass="11926">MSSPEIIYDDPAKYCKRHQTAPSSNFIAISNLAPGTSTADVRLTFQGFGTIGHCFMALDRPSKALISFIEPADAAYQAETLNGAIADGRRISIVIIDEAKLGGLALLRRIT</sequence>
<dbReference type="InterPro" id="IPR035979">
    <property type="entry name" value="RBD_domain_sf"/>
</dbReference>
<dbReference type="Gene3D" id="3.30.70.330">
    <property type="match status" value="1"/>
</dbReference>
<feature type="domain" description="RRM" evidence="2">
    <location>
        <begin position="25"/>
        <end position="98"/>
    </location>
</feature>
<dbReference type="GO" id="GO:0003723">
    <property type="term" value="F:RNA binding"/>
    <property type="evidence" value="ECO:0007669"/>
    <property type="project" value="UniProtKB-UniRule"/>
</dbReference>
<reference evidence="3 4" key="1">
    <citation type="submission" date="2019-05" db="EMBL/GenBank/DDBJ databases">
        <title>Emergence of the Ug99 lineage of the wheat stem rust pathogen through somatic hybridization.</title>
        <authorList>
            <person name="Li F."/>
            <person name="Upadhyaya N.M."/>
            <person name="Sperschneider J."/>
            <person name="Matny O."/>
            <person name="Nguyen-Phuc H."/>
            <person name="Mago R."/>
            <person name="Raley C."/>
            <person name="Miller M.E."/>
            <person name="Silverstein K.A.T."/>
            <person name="Henningsen E."/>
            <person name="Hirsch C.D."/>
            <person name="Visser B."/>
            <person name="Pretorius Z.A."/>
            <person name="Steffenson B.J."/>
            <person name="Schwessinger B."/>
            <person name="Dodds P.N."/>
            <person name="Figueroa M."/>
        </authorList>
    </citation>
    <scope>NUCLEOTIDE SEQUENCE [LARGE SCALE GENOMIC DNA]</scope>
    <source>
        <strain evidence="3 4">Ug99</strain>
    </source>
</reference>
<dbReference type="InterPro" id="IPR000504">
    <property type="entry name" value="RRM_dom"/>
</dbReference>